<dbReference type="InterPro" id="IPR051310">
    <property type="entry name" value="MCP_chemotaxis"/>
</dbReference>
<dbReference type="SMART" id="SM01049">
    <property type="entry name" value="Cache_2"/>
    <property type="match status" value="1"/>
</dbReference>
<dbReference type="GO" id="GO:0004888">
    <property type="term" value="F:transmembrane signaling receptor activity"/>
    <property type="evidence" value="ECO:0007669"/>
    <property type="project" value="InterPro"/>
</dbReference>
<feature type="region of interest" description="Disordered" evidence="10">
    <location>
        <begin position="316"/>
        <end position="339"/>
    </location>
</feature>
<dbReference type="CDD" id="cd11386">
    <property type="entry name" value="MCP_signal"/>
    <property type="match status" value="1"/>
</dbReference>
<dbReference type="GO" id="GO:0006935">
    <property type="term" value="P:chemotaxis"/>
    <property type="evidence" value="ECO:0007669"/>
    <property type="project" value="InterPro"/>
</dbReference>
<dbReference type="PRINTS" id="PR00260">
    <property type="entry name" value="CHEMTRNSDUCR"/>
</dbReference>
<organism evidence="13 14">
    <name type="scientific">Halomonas urumqiensis</name>
    <dbReference type="NCBI Taxonomy" id="1684789"/>
    <lineage>
        <taxon>Bacteria</taxon>
        <taxon>Pseudomonadati</taxon>
        <taxon>Pseudomonadota</taxon>
        <taxon>Gammaproteobacteria</taxon>
        <taxon>Oceanospirillales</taxon>
        <taxon>Halomonadaceae</taxon>
        <taxon>Halomonas</taxon>
    </lineage>
</organism>
<comment type="similarity">
    <text evidence="8">Belongs to the methyl-accepting chemotaxis (MCP) protein family.</text>
</comment>
<evidence type="ECO:0000256" key="3">
    <source>
        <dbReference type="ARBA" id="ARBA00022481"/>
    </source>
</evidence>
<keyword evidence="7 9" id="KW-0807">Transducer</keyword>
<evidence type="ECO:0000256" key="2">
    <source>
        <dbReference type="ARBA" id="ARBA00022475"/>
    </source>
</evidence>
<keyword evidence="5 11" id="KW-1133">Transmembrane helix</keyword>
<keyword evidence="6 11" id="KW-0472">Membrane</keyword>
<dbReference type="Gene3D" id="3.30.450.20">
    <property type="entry name" value="PAS domain"/>
    <property type="match status" value="1"/>
</dbReference>
<dbReference type="InterPro" id="IPR033480">
    <property type="entry name" value="sCache_2"/>
</dbReference>
<gene>
    <name evidence="13" type="ORF">C1H70_07260</name>
</gene>
<dbReference type="OrthoDB" id="2489132at2"/>
<evidence type="ECO:0000256" key="7">
    <source>
        <dbReference type="ARBA" id="ARBA00023224"/>
    </source>
</evidence>
<dbReference type="PANTHER" id="PTHR43531">
    <property type="entry name" value="PROTEIN ICFG"/>
    <property type="match status" value="1"/>
</dbReference>
<evidence type="ECO:0000313" key="14">
    <source>
        <dbReference type="Proteomes" id="UP000235547"/>
    </source>
</evidence>
<dbReference type="InterPro" id="IPR004090">
    <property type="entry name" value="Chemotax_Me-accpt_rcpt"/>
</dbReference>
<name>A0A2N7UKA7_9GAMM</name>
<keyword evidence="14" id="KW-1185">Reference proteome</keyword>
<feature type="transmembrane region" description="Helical" evidence="11">
    <location>
        <begin position="185"/>
        <end position="207"/>
    </location>
</feature>
<feature type="domain" description="Methyl-accepting transducer" evidence="12">
    <location>
        <begin position="268"/>
        <end position="497"/>
    </location>
</feature>
<protein>
    <recommendedName>
        <fullName evidence="12">Methyl-accepting transducer domain-containing protein</fullName>
    </recommendedName>
</protein>
<proteinExistence type="inferred from homology"/>
<dbReference type="Proteomes" id="UP000235547">
    <property type="component" value="Unassembled WGS sequence"/>
</dbReference>
<dbReference type="RefSeq" id="WP_102587677.1">
    <property type="nucleotide sequence ID" value="NZ_BNAE01000002.1"/>
</dbReference>
<dbReference type="FunFam" id="1.10.287.950:FF:000001">
    <property type="entry name" value="Methyl-accepting chemotaxis sensory transducer"/>
    <property type="match status" value="1"/>
</dbReference>
<reference evidence="13 14" key="1">
    <citation type="submission" date="2018-01" db="EMBL/GenBank/DDBJ databases">
        <title>Halomonas endophytica sp. nov., isolated from storage liquid in the stems of Populus euphratica.</title>
        <authorList>
            <person name="Chen C."/>
        </authorList>
    </citation>
    <scope>NUCLEOTIDE SEQUENCE [LARGE SCALE GENOMIC DNA]</scope>
    <source>
        <strain evidence="13 14">BZ-SZ-XJ27</strain>
    </source>
</reference>
<dbReference type="PANTHER" id="PTHR43531:SF14">
    <property type="entry name" value="METHYL-ACCEPTING CHEMOTAXIS PROTEIN I-RELATED"/>
    <property type="match status" value="1"/>
</dbReference>
<dbReference type="SMART" id="SM00283">
    <property type="entry name" value="MA"/>
    <property type="match status" value="1"/>
</dbReference>
<keyword evidence="4 11" id="KW-0812">Transmembrane</keyword>
<evidence type="ECO:0000256" key="11">
    <source>
        <dbReference type="SAM" id="Phobius"/>
    </source>
</evidence>
<keyword evidence="2" id="KW-1003">Cell membrane</keyword>
<feature type="transmembrane region" description="Helical" evidence="11">
    <location>
        <begin position="12"/>
        <end position="30"/>
    </location>
</feature>
<dbReference type="GO" id="GO:0007165">
    <property type="term" value="P:signal transduction"/>
    <property type="evidence" value="ECO:0007669"/>
    <property type="project" value="UniProtKB-KW"/>
</dbReference>
<comment type="caution">
    <text evidence="13">The sequence shown here is derived from an EMBL/GenBank/DDBJ whole genome shotgun (WGS) entry which is preliminary data.</text>
</comment>
<feature type="compositionally biased region" description="Low complexity" evidence="10">
    <location>
        <begin position="320"/>
        <end position="337"/>
    </location>
</feature>
<evidence type="ECO:0000256" key="5">
    <source>
        <dbReference type="ARBA" id="ARBA00022989"/>
    </source>
</evidence>
<dbReference type="AlphaFoldDB" id="A0A2N7UKA7"/>
<sequence length="542" mass="58871">MTGLSTSARLWGLVGIIWLAMLSLAGWGAWDNRQTMLAERKAALGDYVDMAMNAIAGQAARVDAGEIDEAEARRVAAAMVRDMSYDEGRGYFFVFNEDYELLAHPRLPEGTFVGDFQNEEERYLFREFVESAKQGDGVVDYLWAHAEQDSLGEKSSLNVYYAPWEWMIGTGVYIDDIDEAFQISLLGSLVALLAIGLPITVLMGLVIRGINRRLGGDPRYAGEVVSHIADGDLTREVHLGRGDTASLLYDIERMRGTFADTIGEIHRSADEFGFAVEELGAGNDELATRTEQQAASLAETATSMEQLTATVKQNAEHGEQASQLAASSAASAEQGRQAMGGVERSMAAINESASQMTSIVDTIDAIAFQTNILALNASVEAARAGEHGRGFAVVAEEVRNLASRSAEAAREIKGLIETSDRQVVEGGEQVKTTGQLIAGIAREITELSSLVDEISAASREQSHGIEQVNEAVSQMDRMTQQNAGLVEEHSVASQRLAQQSQRLREHVARFRVAGQATWQPSVEPLALETHGERDQPTRFSQA</sequence>
<evidence type="ECO:0000256" key="10">
    <source>
        <dbReference type="SAM" id="MobiDB-lite"/>
    </source>
</evidence>
<evidence type="ECO:0000313" key="13">
    <source>
        <dbReference type="EMBL" id="PMR80855.1"/>
    </source>
</evidence>
<evidence type="ECO:0000256" key="4">
    <source>
        <dbReference type="ARBA" id="ARBA00022692"/>
    </source>
</evidence>
<dbReference type="Pfam" id="PF00015">
    <property type="entry name" value="MCPsignal"/>
    <property type="match status" value="1"/>
</dbReference>
<evidence type="ECO:0000256" key="1">
    <source>
        <dbReference type="ARBA" id="ARBA00004651"/>
    </source>
</evidence>
<evidence type="ECO:0000256" key="6">
    <source>
        <dbReference type="ARBA" id="ARBA00023136"/>
    </source>
</evidence>
<dbReference type="EMBL" id="PNRG01000013">
    <property type="protein sequence ID" value="PMR80855.1"/>
    <property type="molecule type" value="Genomic_DNA"/>
</dbReference>
<keyword evidence="3" id="KW-0488">Methylation</keyword>
<feature type="region of interest" description="Disordered" evidence="10">
    <location>
        <begin position="523"/>
        <end position="542"/>
    </location>
</feature>
<evidence type="ECO:0000259" key="12">
    <source>
        <dbReference type="PROSITE" id="PS50111"/>
    </source>
</evidence>
<evidence type="ECO:0000256" key="8">
    <source>
        <dbReference type="ARBA" id="ARBA00029447"/>
    </source>
</evidence>
<comment type="subcellular location">
    <subcellularLocation>
        <location evidence="1">Cell membrane</location>
        <topology evidence="1">Multi-pass membrane protein</topology>
    </subcellularLocation>
</comment>
<dbReference type="PROSITE" id="PS50111">
    <property type="entry name" value="CHEMOTAXIS_TRANSDUC_2"/>
    <property type="match status" value="1"/>
</dbReference>
<dbReference type="GO" id="GO:0005886">
    <property type="term" value="C:plasma membrane"/>
    <property type="evidence" value="ECO:0007669"/>
    <property type="project" value="UniProtKB-SubCell"/>
</dbReference>
<dbReference type="SUPFAM" id="SSF58104">
    <property type="entry name" value="Methyl-accepting chemotaxis protein (MCP) signaling domain"/>
    <property type="match status" value="1"/>
</dbReference>
<dbReference type="InterPro" id="IPR004089">
    <property type="entry name" value="MCPsignal_dom"/>
</dbReference>
<accession>A0A2N7UKA7</accession>
<dbReference type="Gene3D" id="1.10.287.950">
    <property type="entry name" value="Methyl-accepting chemotaxis protein"/>
    <property type="match status" value="1"/>
</dbReference>
<evidence type="ECO:0000256" key="9">
    <source>
        <dbReference type="PROSITE-ProRule" id="PRU00284"/>
    </source>
</evidence>
<dbReference type="Pfam" id="PF17200">
    <property type="entry name" value="sCache_2"/>
    <property type="match status" value="1"/>
</dbReference>